<feature type="transmembrane region" description="Helical" evidence="2">
    <location>
        <begin position="26"/>
        <end position="46"/>
    </location>
</feature>
<reference evidence="3 4" key="1">
    <citation type="journal article" date="2015" name="Nature">
        <title>rRNA introns, odd ribosomes, and small enigmatic genomes across a large radiation of phyla.</title>
        <authorList>
            <person name="Brown C.T."/>
            <person name="Hug L.A."/>
            <person name="Thomas B.C."/>
            <person name="Sharon I."/>
            <person name="Castelle C.J."/>
            <person name="Singh A."/>
            <person name="Wilkins M.J."/>
            <person name="Williams K.H."/>
            <person name="Banfield J.F."/>
        </authorList>
    </citation>
    <scope>NUCLEOTIDE SEQUENCE [LARGE SCALE GENOMIC DNA]</scope>
</reference>
<feature type="coiled-coil region" evidence="1">
    <location>
        <begin position="58"/>
        <end position="85"/>
    </location>
</feature>
<accession>A0A0G1SKW5</accession>
<dbReference type="EMBL" id="LCMG01000006">
    <property type="protein sequence ID" value="KKU33960.1"/>
    <property type="molecule type" value="Genomic_DNA"/>
</dbReference>
<sequence>MSPFAQTLLYQAKKTHAIVAWVQKHVFVLNITSFVVIVLLCGAYIVQVNQAVAKGYQMRQFEDQIDVLTLRNQQLEIAVREAKSLEHVTHAVKMMGLVQADQPDYIQSTMPSFAVAE</sequence>
<evidence type="ECO:0000256" key="1">
    <source>
        <dbReference type="SAM" id="Coils"/>
    </source>
</evidence>
<keyword evidence="1" id="KW-0175">Coiled coil</keyword>
<organism evidence="3 4">
    <name type="scientific">Candidatus Uhrbacteria bacterium GW2011_GWF2_46_218</name>
    <dbReference type="NCBI Taxonomy" id="1619001"/>
    <lineage>
        <taxon>Bacteria</taxon>
        <taxon>Candidatus Uhriibacteriota</taxon>
    </lineage>
</organism>
<evidence type="ECO:0000313" key="3">
    <source>
        <dbReference type="EMBL" id="KKU33960.1"/>
    </source>
</evidence>
<protein>
    <recommendedName>
        <fullName evidence="5">Cell division protein FtsL</fullName>
    </recommendedName>
</protein>
<keyword evidence="2" id="KW-1133">Transmembrane helix</keyword>
<keyword evidence="2" id="KW-0812">Transmembrane</keyword>
<dbReference type="Proteomes" id="UP000034705">
    <property type="component" value="Unassembled WGS sequence"/>
</dbReference>
<dbReference type="AlphaFoldDB" id="A0A0G1SKW5"/>
<evidence type="ECO:0000313" key="4">
    <source>
        <dbReference type="Proteomes" id="UP000034705"/>
    </source>
</evidence>
<keyword evidence="2" id="KW-0472">Membrane</keyword>
<name>A0A0G1SKW5_9BACT</name>
<evidence type="ECO:0000256" key="2">
    <source>
        <dbReference type="SAM" id="Phobius"/>
    </source>
</evidence>
<comment type="caution">
    <text evidence="3">The sequence shown here is derived from an EMBL/GenBank/DDBJ whole genome shotgun (WGS) entry which is preliminary data.</text>
</comment>
<proteinExistence type="predicted"/>
<gene>
    <name evidence="3" type="ORF">UX45_C0006G0012</name>
</gene>
<evidence type="ECO:0008006" key="5">
    <source>
        <dbReference type="Google" id="ProtNLM"/>
    </source>
</evidence>